<sequence>MSAIQVPGDLQRYYQRKLAEGKHTMLVLNAVRNNRTAEAVDSPGLCGCSSG</sequence>
<organism evidence="1 2">
    <name type="scientific">Spirosoma soli</name>
    <dbReference type="NCBI Taxonomy" id="1770529"/>
    <lineage>
        <taxon>Bacteria</taxon>
        <taxon>Pseudomonadati</taxon>
        <taxon>Bacteroidota</taxon>
        <taxon>Cytophagia</taxon>
        <taxon>Cytophagales</taxon>
        <taxon>Cytophagaceae</taxon>
        <taxon>Spirosoma</taxon>
    </lineage>
</organism>
<evidence type="ECO:0000313" key="1">
    <source>
        <dbReference type="EMBL" id="MFD2574573.1"/>
    </source>
</evidence>
<dbReference type="RefSeq" id="WP_381528488.1">
    <property type="nucleotide sequence ID" value="NZ_JBHULN010000032.1"/>
</dbReference>
<accession>A0ABW5ME66</accession>
<evidence type="ECO:0000313" key="2">
    <source>
        <dbReference type="Proteomes" id="UP001597469"/>
    </source>
</evidence>
<dbReference type="EMBL" id="JBHULN010000032">
    <property type="protein sequence ID" value="MFD2574573.1"/>
    <property type="molecule type" value="Genomic_DNA"/>
</dbReference>
<proteinExistence type="predicted"/>
<reference evidence="2" key="1">
    <citation type="journal article" date="2019" name="Int. J. Syst. Evol. Microbiol.">
        <title>The Global Catalogue of Microorganisms (GCM) 10K type strain sequencing project: providing services to taxonomists for standard genome sequencing and annotation.</title>
        <authorList>
            <consortium name="The Broad Institute Genomics Platform"/>
            <consortium name="The Broad Institute Genome Sequencing Center for Infectious Disease"/>
            <person name="Wu L."/>
            <person name="Ma J."/>
        </authorList>
    </citation>
    <scope>NUCLEOTIDE SEQUENCE [LARGE SCALE GENOMIC DNA]</scope>
    <source>
        <strain evidence="2">KCTC 42805</strain>
    </source>
</reference>
<keyword evidence="2" id="KW-1185">Reference proteome</keyword>
<comment type="caution">
    <text evidence="1">The sequence shown here is derived from an EMBL/GenBank/DDBJ whole genome shotgun (WGS) entry which is preliminary data.</text>
</comment>
<name>A0ABW5ME66_9BACT</name>
<gene>
    <name evidence="1" type="ORF">ACFSUS_28335</name>
</gene>
<protein>
    <submittedName>
        <fullName evidence="1">Uncharacterized protein</fullName>
    </submittedName>
</protein>
<dbReference type="Proteomes" id="UP001597469">
    <property type="component" value="Unassembled WGS sequence"/>
</dbReference>